<name>A0AAD8N8V5_9APIA</name>
<dbReference type="Gene3D" id="1.10.238.10">
    <property type="entry name" value="EF-hand"/>
    <property type="match status" value="2"/>
</dbReference>
<keyword evidence="5" id="KW-1133">Transmembrane helix</keyword>
<keyword evidence="2" id="KW-0479">Metal-binding</keyword>
<dbReference type="PANTHER" id="PTHR10891">
    <property type="entry name" value="EF-HAND CALCIUM-BINDING DOMAIN CONTAINING PROTEIN"/>
    <property type="match status" value="1"/>
</dbReference>
<feature type="domain" description="EF-hand" evidence="6">
    <location>
        <begin position="99"/>
        <end position="134"/>
    </location>
</feature>
<dbReference type="AlphaFoldDB" id="A0AAD8N8V5"/>
<evidence type="ECO:0000313" key="7">
    <source>
        <dbReference type="EMBL" id="KAK1400051.1"/>
    </source>
</evidence>
<dbReference type="PROSITE" id="PS50222">
    <property type="entry name" value="EF_HAND_2"/>
    <property type="match status" value="4"/>
</dbReference>
<evidence type="ECO:0000259" key="6">
    <source>
        <dbReference type="PROSITE" id="PS50222"/>
    </source>
</evidence>
<dbReference type="Pfam" id="PF13499">
    <property type="entry name" value="EF-hand_7"/>
    <property type="match status" value="2"/>
</dbReference>
<dbReference type="PROSITE" id="PS00018">
    <property type="entry name" value="EF_HAND_1"/>
    <property type="match status" value="4"/>
</dbReference>
<evidence type="ECO:0000256" key="5">
    <source>
        <dbReference type="SAM" id="Phobius"/>
    </source>
</evidence>
<protein>
    <submittedName>
        <fullName evidence="7">Calmodulin-like protein 3</fullName>
    </submittedName>
</protein>
<keyword evidence="5" id="KW-0812">Transmembrane</keyword>
<dbReference type="InterPro" id="IPR039647">
    <property type="entry name" value="EF_hand_pair_protein_CML-like"/>
</dbReference>
<feature type="domain" description="EF-hand" evidence="6">
    <location>
        <begin position="187"/>
        <end position="222"/>
    </location>
</feature>
<dbReference type="InterPro" id="IPR018247">
    <property type="entry name" value="EF_Hand_1_Ca_BS"/>
</dbReference>
<keyword evidence="3" id="KW-0677">Repeat</keyword>
<dbReference type="Proteomes" id="UP001237642">
    <property type="component" value="Unassembled WGS sequence"/>
</dbReference>
<keyword evidence="4" id="KW-0106">Calcium</keyword>
<accession>A0AAD8N8V5</accession>
<feature type="domain" description="EF-hand" evidence="6">
    <location>
        <begin position="149"/>
        <end position="184"/>
    </location>
</feature>
<proteinExistence type="predicted"/>
<dbReference type="InterPro" id="IPR011992">
    <property type="entry name" value="EF-hand-dom_pair"/>
</dbReference>
<sequence length="226" mass="25075">MLISYIFLPLLFVIGLFATYFVKFSTKNLATDVQKNNLNVQKTEIKNKSVAATTNGGNKNNVHYKDELKSVFATFDKNSDGYITSQELKESLKNIGITMSDKDVKEMVEKVDANGDNLIDIDEFCTLFESIMSTSNVEEVDAADGEVENEGGYLKEAFNVFDEDGDGVITVEELGMVLSSLGFKEGKLLESCKEMIRKVDVDGDGKINFDEFKTMMKAGSKFLPVS</sequence>
<comment type="caution">
    <text evidence="7">The sequence shown here is derived from an EMBL/GenBank/DDBJ whole genome shotgun (WGS) entry which is preliminary data.</text>
</comment>
<keyword evidence="8" id="KW-1185">Reference proteome</keyword>
<evidence type="ECO:0000256" key="3">
    <source>
        <dbReference type="ARBA" id="ARBA00022737"/>
    </source>
</evidence>
<dbReference type="EMBL" id="JAUIZM010000002">
    <property type="protein sequence ID" value="KAK1400051.1"/>
    <property type="molecule type" value="Genomic_DNA"/>
</dbReference>
<comment type="function">
    <text evidence="1">Potential calcium sensor.</text>
</comment>
<reference evidence="7" key="1">
    <citation type="submission" date="2023-02" db="EMBL/GenBank/DDBJ databases">
        <title>Genome of toxic invasive species Heracleum sosnowskyi carries increased number of genes despite the absence of recent whole-genome duplications.</title>
        <authorList>
            <person name="Schelkunov M."/>
            <person name="Shtratnikova V."/>
            <person name="Makarenko M."/>
            <person name="Klepikova A."/>
            <person name="Omelchenko D."/>
            <person name="Novikova G."/>
            <person name="Obukhova E."/>
            <person name="Bogdanov V."/>
            <person name="Penin A."/>
            <person name="Logacheva M."/>
        </authorList>
    </citation>
    <scope>NUCLEOTIDE SEQUENCE</scope>
    <source>
        <strain evidence="7">Hsosn_3</strain>
        <tissue evidence="7">Leaf</tissue>
    </source>
</reference>
<reference evidence="7" key="2">
    <citation type="submission" date="2023-05" db="EMBL/GenBank/DDBJ databases">
        <authorList>
            <person name="Schelkunov M.I."/>
        </authorList>
    </citation>
    <scope>NUCLEOTIDE SEQUENCE</scope>
    <source>
        <strain evidence="7">Hsosn_3</strain>
        <tissue evidence="7">Leaf</tissue>
    </source>
</reference>
<dbReference type="SMART" id="SM00054">
    <property type="entry name" value="EFh"/>
    <property type="match status" value="4"/>
</dbReference>
<feature type="domain" description="EF-hand" evidence="6">
    <location>
        <begin position="63"/>
        <end position="98"/>
    </location>
</feature>
<dbReference type="GO" id="GO:0005737">
    <property type="term" value="C:cytoplasm"/>
    <property type="evidence" value="ECO:0007669"/>
    <property type="project" value="UniProtKB-ARBA"/>
</dbReference>
<organism evidence="7 8">
    <name type="scientific">Heracleum sosnowskyi</name>
    <dbReference type="NCBI Taxonomy" id="360622"/>
    <lineage>
        <taxon>Eukaryota</taxon>
        <taxon>Viridiplantae</taxon>
        <taxon>Streptophyta</taxon>
        <taxon>Embryophyta</taxon>
        <taxon>Tracheophyta</taxon>
        <taxon>Spermatophyta</taxon>
        <taxon>Magnoliopsida</taxon>
        <taxon>eudicotyledons</taxon>
        <taxon>Gunneridae</taxon>
        <taxon>Pentapetalae</taxon>
        <taxon>asterids</taxon>
        <taxon>campanulids</taxon>
        <taxon>Apiales</taxon>
        <taxon>Apiaceae</taxon>
        <taxon>Apioideae</taxon>
        <taxon>apioid superclade</taxon>
        <taxon>Tordylieae</taxon>
        <taxon>Tordyliinae</taxon>
        <taxon>Heracleum</taxon>
    </lineage>
</organism>
<evidence type="ECO:0000256" key="4">
    <source>
        <dbReference type="ARBA" id="ARBA00022837"/>
    </source>
</evidence>
<dbReference type="CDD" id="cd00051">
    <property type="entry name" value="EFh"/>
    <property type="match status" value="2"/>
</dbReference>
<gene>
    <name evidence="7" type="ORF">POM88_009914</name>
</gene>
<keyword evidence="5" id="KW-0472">Membrane</keyword>
<feature type="transmembrane region" description="Helical" evidence="5">
    <location>
        <begin position="6"/>
        <end position="22"/>
    </location>
</feature>
<dbReference type="GO" id="GO:0005509">
    <property type="term" value="F:calcium ion binding"/>
    <property type="evidence" value="ECO:0007669"/>
    <property type="project" value="InterPro"/>
</dbReference>
<dbReference type="SUPFAM" id="SSF47473">
    <property type="entry name" value="EF-hand"/>
    <property type="match status" value="1"/>
</dbReference>
<evidence type="ECO:0000313" key="8">
    <source>
        <dbReference type="Proteomes" id="UP001237642"/>
    </source>
</evidence>
<dbReference type="FunFam" id="1.10.238.10:FF:000336">
    <property type="entry name" value="HLH domain-containing protein"/>
    <property type="match status" value="1"/>
</dbReference>
<dbReference type="FunFam" id="1.10.238.10:FF:000089">
    <property type="entry name" value="calmodulin-like protein 3"/>
    <property type="match status" value="1"/>
</dbReference>
<dbReference type="InterPro" id="IPR002048">
    <property type="entry name" value="EF_hand_dom"/>
</dbReference>
<evidence type="ECO:0000256" key="2">
    <source>
        <dbReference type="ARBA" id="ARBA00022723"/>
    </source>
</evidence>
<evidence type="ECO:0000256" key="1">
    <source>
        <dbReference type="ARBA" id="ARBA00003291"/>
    </source>
</evidence>